<dbReference type="GO" id="GO:0016747">
    <property type="term" value="F:acyltransferase activity, transferring groups other than amino-acyl groups"/>
    <property type="evidence" value="ECO:0007669"/>
    <property type="project" value="InterPro"/>
</dbReference>
<dbReference type="OrthoDB" id="9799092at2"/>
<feature type="domain" description="N-acetyltransferase" evidence="1">
    <location>
        <begin position="3"/>
        <end position="197"/>
    </location>
</feature>
<dbReference type="SUPFAM" id="SSF55729">
    <property type="entry name" value="Acyl-CoA N-acyltransferases (Nat)"/>
    <property type="match status" value="1"/>
</dbReference>
<reference evidence="2 3" key="1">
    <citation type="submission" date="2019-03" db="EMBL/GenBank/DDBJ databases">
        <title>Draft genome sequences of novel Actinobacteria.</title>
        <authorList>
            <person name="Sahin N."/>
            <person name="Ay H."/>
            <person name="Saygin H."/>
        </authorList>
    </citation>
    <scope>NUCLEOTIDE SEQUENCE [LARGE SCALE GENOMIC DNA]</scope>
    <source>
        <strain evidence="2 3">7K502</strain>
    </source>
</reference>
<gene>
    <name evidence="2" type="ORF">E1288_29150</name>
</gene>
<dbReference type="AlphaFoldDB" id="A0A4V2YKF7"/>
<dbReference type="InterPro" id="IPR016181">
    <property type="entry name" value="Acyl_CoA_acyltransferase"/>
</dbReference>
<evidence type="ECO:0000313" key="3">
    <source>
        <dbReference type="Proteomes" id="UP000294947"/>
    </source>
</evidence>
<accession>A0A4V2YKF7</accession>
<keyword evidence="2" id="KW-0808">Transferase</keyword>
<keyword evidence="3" id="KW-1185">Reference proteome</keyword>
<dbReference type="Gene3D" id="3.40.630.30">
    <property type="match status" value="1"/>
</dbReference>
<evidence type="ECO:0000259" key="1">
    <source>
        <dbReference type="PROSITE" id="PS51186"/>
    </source>
</evidence>
<protein>
    <submittedName>
        <fullName evidence="2">N-acetyltransferase</fullName>
    </submittedName>
</protein>
<dbReference type="Pfam" id="PF00583">
    <property type="entry name" value="Acetyltransf_1"/>
    <property type="match status" value="1"/>
</dbReference>
<proteinExistence type="predicted"/>
<evidence type="ECO:0000313" key="2">
    <source>
        <dbReference type="EMBL" id="TDD42567.1"/>
    </source>
</evidence>
<dbReference type="RefSeq" id="WP_132490572.1">
    <property type="nucleotide sequence ID" value="NZ_SMKW01000046.1"/>
</dbReference>
<comment type="caution">
    <text evidence="2">The sequence shown here is derived from an EMBL/GenBank/DDBJ whole genome shotgun (WGS) entry which is preliminary data.</text>
</comment>
<dbReference type="Proteomes" id="UP000294947">
    <property type="component" value="Unassembled WGS sequence"/>
</dbReference>
<dbReference type="PROSITE" id="PS51186">
    <property type="entry name" value="GNAT"/>
    <property type="match status" value="1"/>
</dbReference>
<dbReference type="EMBL" id="SMKW01000046">
    <property type="protein sequence ID" value="TDD42567.1"/>
    <property type="molecule type" value="Genomic_DNA"/>
</dbReference>
<dbReference type="InterPro" id="IPR000182">
    <property type="entry name" value="GNAT_dom"/>
</dbReference>
<organism evidence="2 3">
    <name type="scientific">Saccharopolyspora elongata</name>
    <dbReference type="NCBI Taxonomy" id="2530387"/>
    <lineage>
        <taxon>Bacteria</taxon>
        <taxon>Bacillati</taxon>
        <taxon>Actinomycetota</taxon>
        <taxon>Actinomycetes</taxon>
        <taxon>Pseudonocardiales</taxon>
        <taxon>Pseudonocardiaceae</taxon>
        <taxon>Saccharopolyspora</taxon>
    </lineage>
</organism>
<name>A0A4V2YKF7_9PSEU</name>
<sequence>MTIEVRRGSELGEEYRTAIAEVYVDGFGEHLEYFSKDRRKLVETFEHMLVLDLFHVALVDGRPAAIAACTDGVEVSTRHDARVLRKHLGLIKGTIADIGFRREFKQSWARAEPGTASIEFVATAAAFRGRGVATALLRHMLAFPQFKTYVLEDIADTNAPALGLYEKLGFREFKREKVRHTKRTGINAYVSMRLTQA</sequence>
<dbReference type="CDD" id="cd04301">
    <property type="entry name" value="NAT_SF"/>
    <property type="match status" value="1"/>
</dbReference>